<dbReference type="GO" id="GO:0006259">
    <property type="term" value="P:DNA metabolic process"/>
    <property type="evidence" value="ECO:0007669"/>
    <property type="project" value="UniProtKB-ARBA"/>
</dbReference>
<dbReference type="Gene3D" id="3.40.50.300">
    <property type="entry name" value="P-loop containing nucleotide triphosphate hydrolases"/>
    <property type="match status" value="2"/>
</dbReference>
<dbReference type="GO" id="GO:0004386">
    <property type="term" value="F:helicase activity"/>
    <property type="evidence" value="ECO:0007669"/>
    <property type="project" value="UniProtKB-KW"/>
</dbReference>
<dbReference type="SMART" id="SM00891">
    <property type="entry name" value="ERCC4"/>
    <property type="match status" value="1"/>
</dbReference>
<dbReference type="GO" id="GO:0004518">
    <property type="term" value="F:nuclease activity"/>
    <property type="evidence" value="ECO:0007669"/>
    <property type="project" value="InterPro"/>
</dbReference>
<dbReference type="GO" id="GO:0140097">
    <property type="term" value="F:catalytic activity, acting on DNA"/>
    <property type="evidence" value="ECO:0007669"/>
    <property type="project" value="UniProtKB-ARBA"/>
</dbReference>
<evidence type="ECO:0000313" key="8">
    <source>
        <dbReference type="Proteomes" id="UP001055553"/>
    </source>
</evidence>
<dbReference type="Pfam" id="PF04851">
    <property type="entry name" value="ResIII"/>
    <property type="match status" value="1"/>
</dbReference>
<dbReference type="InterPro" id="IPR011335">
    <property type="entry name" value="Restrct_endonuc-II-like"/>
</dbReference>
<dbReference type="InterPro" id="IPR001650">
    <property type="entry name" value="Helicase_C-like"/>
</dbReference>
<dbReference type="Pfam" id="PF02732">
    <property type="entry name" value="ERCC4"/>
    <property type="match status" value="1"/>
</dbReference>
<dbReference type="Gene3D" id="1.20.1320.20">
    <property type="entry name" value="hef helicase domain"/>
    <property type="match status" value="1"/>
</dbReference>
<evidence type="ECO:0000259" key="5">
    <source>
        <dbReference type="PROSITE" id="PS51192"/>
    </source>
</evidence>
<dbReference type="InterPro" id="IPR027417">
    <property type="entry name" value="P-loop_NTPase"/>
</dbReference>
<dbReference type="PROSITE" id="PS51194">
    <property type="entry name" value="HELICASE_CTER"/>
    <property type="match status" value="1"/>
</dbReference>
<evidence type="ECO:0000256" key="1">
    <source>
        <dbReference type="ARBA" id="ARBA00022741"/>
    </source>
</evidence>
<dbReference type="GO" id="GO:0003677">
    <property type="term" value="F:DNA binding"/>
    <property type="evidence" value="ECO:0007669"/>
    <property type="project" value="InterPro"/>
</dbReference>
<keyword evidence="2" id="KW-0378">Hydrolase</keyword>
<proteinExistence type="predicted"/>
<dbReference type="InterPro" id="IPR041755">
    <property type="entry name" value="Hef_ID"/>
</dbReference>
<dbReference type="PANTHER" id="PTHR14025">
    <property type="entry name" value="FANCONI ANEMIA GROUP M FANCM FAMILY MEMBER"/>
    <property type="match status" value="1"/>
</dbReference>
<keyword evidence="3 7" id="KW-0347">Helicase</keyword>
<dbReference type="SMART" id="SM00487">
    <property type="entry name" value="DEXDc"/>
    <property type="match status" value="1"/>
</dbReference>
<dbReference type="InterPro" id="IPR006935">
    <property type="entry name" value="Helicase/UvrB_N"/>
</dbReference>
<gene>
    <name evidence="7" type="ORF">MJ1_0210</name>
</gene>
<dbReference type="SUPFAM" id="SSF52540">
    <property type="entry name" value="P-loop containing nucleoside triphosphate hydrolases"/>
    <property type="match status" value="1"/>
</dbReference>
<dbReference type="SUPFAM" id="SSF47781">
    <property type="entry name" value="RuvA domain 2-like"/>
    <property type="match status" value="1"/>
</dbReference>
<dbReference type="GO" id="GO:0005524">
    <property type="term" value="F:ATP binding"/>
    <property type="evidence" value="ECO:0007669"/>
    <property type="project" value="UniProtKB-KW"/>
</dbReference>
<dbReference type="PANTHER" id="PTHR14025:SF20">
    <property type="entry name" value="FANCONI ANEMIA GROUP M PROTEIN"/>
    <property type="match status" value="1"/>
</dbReference>
<accession>A0A915SSG3</accession>
<dbReference type="EMBL" id="AP019769">
    <property type="protein sequence ID" value="BBL45381.1"/>
    <property type="molecule type" value="Genomic_DNA"/>
</dbReference>
<dbReference type="Pfam" id="PF14520">
    <property type="entry name" value="HHH_5"/>
    <property type="match status" value="1"/>
</dbReference>
<dbReference type="InterPro" id="IPR014001">
    <property type="entry name" value="Helicase_ATP-bd"/>
</dbReference>
<keyword evidence="1" id="KW-0547">Nucleotide-binding</keyword>
<dbReference type="KEGG" id="naer:MJ1_0210"/>
<dbReference type="AlphaFoldDB" id="A0A915SSG3"/>
<evidence type="ECO:0000313" key="7">
    <source>
        <dbReference type="EMBL" id="BBL45381.1"/>
    </source>
</evidence>
<dbReference type="InterPro" id="IPR010994">
    <property type="entry name" value="RuvA_2-like"/>
</dbReference>
<reference evidence="8" key="1">
    <citation type="journal article" date="2022" name="Int. J. Syst. Evol. Microbiol.">
        <title>Nanobdella aerobiophila gen. nov., sp. nov., a thermoacidophilic, obligate ectosymbiotic archaeon, and proposal of Nanobdellaceae fam. nov., Nanobdellales ord. nov. and Nanobdellia class. nov.</title>
        <authorList>
            <person name="Kato S."/>
            <person name="Ogasawara A."/>
            <person name="Itoh T."/>
            <person name="Sakai H.D."/>
            <person name="Shimizu M."/>
            <person name="Yuki M."/>
            <person name="Kaneko M."/>
            <person name="Takashina T."/>
            <person name="Ohkuma M."/>
        </authorList>
    </citation>
    <scope>NUCLEOTIDE SEQUENCE [LARGE SCALE GENOMIC DNA]</scope>
    <source>
        <strain evidence="8">MJ1</strain>
    </source>
</reference>
<protein>
    <submittedName>
        <fullName evidence="7">DEAD/DEAH box helicase</fullName>
    </submittedName>
</protein>
<dbReference type="RefSeq" id="WP_258393415.1">
    <property type="nucleotide sequence ID" value="NZ_AP019769.1"/>
</dbReference>
<dbReference type="NCBIfam" id="NF010337">
    <property type="entry name" value="PRK13766.1"/>
    <property type="match status" value="1"/>
</dbReference>
<dbReference type="Gene3D" id="1.10.150.20">
    <property type="entry name" value="5' to 3' exonuclease, C-terminal subdomain"/>
    <property type="match status" value="1"/>
</dbReference>
<keyword evidence="8" id="KW-1185">Reference proteome</keyword>
<dbReference type="GeneID" id="74568162"/>
<dbReference type="SMART" id="SM00490">
    <property type="entry name" value="HELICc"/>
    <property type="match status" value="1"/>
</dbReference>
<feature type="domain" description="Helicase C-terminal" evidence="6">
    <location>
        <begin position="338"/>
        <end position="503"/>
    </location>
</feature>
<dbReference type="Proteomes" id="UP001055553">
    <property type="component" value="Chromosome"/>
</dbReference>
<organism evidence="7 8">
    <name type="scientific">Nanobdella aerobiophila</name>
    <dbReference type="NCBI Taxonomy" id="2586965"/>
    <lineage>
        <taxon>Archaea</taxon>
        <taxon>Nanobdellota</taxon>
        <taxon>Nanobdellia</taxon>
        <taxon>Nanobdellales</taxon>
        <taxon>Nanobdellaceae</taxon>
        <taxon>Nanobdella</taxon>
    </lineage>
</organism>
<keyword evidence="4" id="KW-0067">ATP-binding</keyword>
<evidence type="ECO:0000256" key="3">
    <source>
        <dbReference type="ARBA" id="ARBA00022806"/>
    </source>
</evidence>
<feature type="domain" description="Helicase ATP-binding" evidence="5">
    <location>
        <begin position="13"/>
        <end position="181"/>
    </location>
</feature>
<name>A0A915SSG3_9ARCH</name>
<dbReference type="Gene3D" id="3.40.50.10130">
    <property type="match status" value="1"/>
</dbReference>
<evidence type="ECO:0000256" key="2">
    <source>
        <dbReference type="ARBA" id="ARBA00022801"/>
    </source>
</evidence>
<dbReference type="InterPro" id="IPR006166">
    <property type="entry name" value="ERCC4_domain"/>
</dbReference>
<evidence type="ECO:0000259" key="6">
    <source>
        <dbReference type="PROSITE" id="PS51194"/>
    </source>
</evidence>
<dbReference type="SUPFAM" id="SSF52980">
    <property type="entry name" value="Restriction endonuclease-like"/>
    <property type="match status" value="1"/>
</dbReference>
<dbReference type="PROSITE" id="PS51192">
    <property type="entry name" value="HELICASE_ATP_BIND_1"/>
    <property type="match status" value="1"/>
</dbReference>
<evidence type="ECO:0000256" key="4">
    <source>
        <dbReference type="ARBA" id="ARBA00022840"/>
    </source>
</evidence>
<dbReference type="Pfam" id="PF21210">
    <property type="entry name" value="RNA_helicase_helical"/>
    <property type="match status" value="1"/>
</dbReference>
<dbReference type="Pfam" id="PF00271">
    <property type="entry name" value="Helicase_C"/>
    <property type="match status" value="1"/>
</dbReference>
<sequence>MINIELREYQKNILDTCLKDNTLVILPTGTGKTIIAFFLIIERLKLYPDKKVYFLAPTKPLVSQHYQNFIKIFEEYKDKSILITGDINNERRSYLYKQGQIIFITPQTLQNDLISGKVIFYDSSTIIFDEAHRAVKKYSYTFIAQRFYSQNKDGRILALTASPGWNIDRIKEVMENLHIKNIEIRTGKEEDIEKYMKDIDIEKYEVDLDDKIKNIISLLNKAYYDRLYKVKELDPSIEIYKGKTDILQWITEIKKNMQYSKDYRLRIIIILLSELLKISHAIELLETQSLGTFIDYYNQIENSIRKSRADYNIINDIRIKKAVNLTKEYINHGLEHPKLLKLIEILKENKDKKIIVFAQIRKTLDIIKDVCLKNGIKAEKFVGKKEMNRLKQAELLKMFSENQFSVLLSTSVGEEGIDIPKVDIVIFYEPVPSEIRYIQRRGRTGRGEIGRTIILITRGTLDQRFYWVAIQKERKMFTLIKRLKKYINININNNIETKMEKTETKNNTGIIKYISNSSQETTKEDNTPIIIADYKEKESGVIQTLANTDILVKLDNLETGDYIIGDYIIERKNILDFINSILDGRLYNQLERLKDLNSILILEGSDDNLDLNTQITKNYLRTLILKIMFEYDIPIIRTYDFLETANYLYLLAKNYKKFPKIPEKLKKYSDLDEIKLEILKIIPGIGENLAYKLLERFKSLKNIFLAQKADLRDMIGEKKADRIKKIFEEEFKKLE</sequence>
<dbReference type="CDD" id="cd20075">
    <property type="entry name" value="XPF_nuclease_XPF_arch"/>
    <property type="match status" value="1"/>
</dbReference>
<dbReference type="GO" id="GO:0016787">
    <property type="term" value="F:hydrolase activity"/>
    <property type="evidence" value="ECO:0007669"/>
    <property type="project" value="UniProtKB-KW"/>
</dbReference>